<protein>
    <recommendedName>
        <fullName evidence="4">Disease resistance N-terminal domain-containing protein</fullName>
    </recommendedName>
</protein>
<organism evidence="5 6">
    <name type="scientific">Morus notabilis</name>
    <dbReference type="NCBI Taxonomy" id="981085"/>
    <lineage>
        <taxon>Eukaryota</taxon>
        <taxon>Viridiplantae</taxon>
        <taxon>Streptophyta</taxon>
        <taxon>Embryophyta</taxon>
        <taxon>Tracheophyta</taxon>
        <taxon>Spermatophyta</taxon>
        <taxon>Magnoliopsida</taxon>
        <taxon>eudicotyledons</taxon>
        <taxon>Gunneridae</taxon>
        <taxon>Pentapetalae</taxon>
        <taxon>rosids</taxon>
        <taxon>fabids</taxon>
        <taxon>Rosales</taxon>
        <taxon>Moraceae</taxon>
        <taxon>Moreae</taxon>
        <taxon>Morus</taxon>
    </lineage>
</organism>
<keyword evidence="3" id="KW-0611">Plant defense</keyword>
<proteinExistence type="predicted"/>
<evidence type="ECO:0000256" key="2">
    <source>
        <dbReference type="ARBA" id="ARBA00022741"/>
    </source>
</evidence>
<dbReference type="InterPro" id="IPR038005">
    <property type="entry name" value="RX-like_CC"/>
</dbReference>
<reference evidence="6" key="1">
    <citation type="submission" date="2013-01" db="EMBL/GenBank/DDBJ databases">
        <title>Draft Genome Sequence of a Mulberry Tree, Morus notabilis C.K. Schneid.</title>
        <authorList>
            <person name="He N."/>
            <person name="Zhao S."/>
        </authorList>
    </citation>
    <scope>NUCLEOTIDE SEQUENCE</scope>
</reference>
<evidence type="ECO:0000313" key="6">
    <source>
        <dbReference type="Proteomes" id="UP000030645"/>
    </source>
</evidence>
<dbReference type="GO" id="GO:0000166">
    <property type="term" value="F:nucleotide binding"/>
    <property type="evidence" value="ECO:0007669"/>
    <property type="project" value="UniProtKB-KW"/>
</dbReference>
<dbReference type="InterPro" id="IPR041118">
    <property type="entry name" value="Rx_N"/>
</dbReference>
<gene>
    <name evidence="5" type="ORF">L484_016804</name>
</gene>
<evidence type="ECO:0000256" key="1">
    <source>
        <dbReference type="ARBA" id="ARBA00022737"/>
    </source>
</evidence>
<evidence type="ECO:0000259" key="4">
    <source>
        <dbReference type="Pfam" id="PF18052"/>
    </source>
</evidence>
<feature type="domain" description="Disease resistance N-terminal" evidence="4">
    <location>
        <begin position="13"/>
        <end position="67"/>
    </location>
</feature>
<keyword evidence="2" id="KW-0547">Nucleotide-binding</keyword>
<accession>W9STA6</accession>
<evidence type="ECO:0000313" key="5">
    <source>
        <dbReference type="EMBL" id="EXC25421.1"/>
    </source>
</evidence>
<dbReference type="EMBL" id="KE346069">
    <property type="protein sequence ID" value="EXC25421.1"/>
    <property type="molecule type" value="Genomic_DNA"/>
</dbReference>
<dbReference type="CDD" id="cd14798">
    <property type="entry name" value="RX-CC_like"/>
    <property type="match status" value="1"/>
</dbReference>
<dbReference type="AlphaFoldDB" id="W9STA6"/>
<keyword evidence="6" id="KW-1185">Reference proteome</keyword>
<sequence length="68" mass="7853">MAETLLSKLVEAVVSEAVEKISELLIHEVTSLASVKNEVERLKAELKRMKFFLKDADRKQVQNERVRK</sequence>
<dbReference type="eggNOG" id="ENOG502SZKG">
    <property type="taxonomic scope" value="Eukaryota"/>
</dbReference>
<keyword evidence="1" id="KW-0677">Repeat</keyword>
<dbReference type="Proteomes" id="UP000030645">
    <property type="component" value="Unassembled WGS sequence"/>
</dbReference>
<dbReference type="GO" id="GO:0006952">
    <property type="term" value="P:defense response"/>
    <property type="evidence" value="ECO:0007669"/>
    <property type="project" value="UniProtKB-KW"/>
</dbReference>
<evidence type="ECO:0000256" key="3">
    <source>
        <dbReference type="ARBA" id="ARBA00022821"/>
    </source>
</evidence>
<dbReference type="Pfam" id="PF18052">
    <property type="entry name" value="Rx_N"/>
    <property type="match status" value="1"/>
</dbReference>
<dbReference type="Gene3D" id="1.20.5.4130">
    <property type="match status" value="1"/>
</dbReference>
<name>W9STA6_9ROSA</name>